<dbReference type="AlphaFoldDB" id="A0A9D4RZJ1"/>
<evidence type="ECO:0000313" key="2">
    <source>
        <dbReference type="Proteomes" id="UP000828390"/>
    </source>
</evidence>
<protein>
    <submittedName>
        <fullName evidence="1">Uncharacterized protein</fullName>
    </submittedName>
</protein>
<reference evidence="1" key="1">
    <citation type="journal article" date="2019" name="bioRxiv">
        <title>The Genome of the Zebra Mussel, Dreissena polymorpha: A Resource for Invasive Species Research.</title>
        <authorList>
            <person name="McCartney M.A."/>
            <person name="Auch B."/>
            <person name="Kono T."/>
            <person name="Mallez S."/>
            <person name="Zhang Y."/>
            <person name="Obille A."/>
            <person name="Becker A."/>
            <person name="Abrahante J.E."/>
            <person name="Garbe J."/>
            <person name="Badalamenti J.P."/>
            <person name="Herman A."/>
            <person name="Mangelson H."/>
            <person name="Liachko I."/>
            <person name="Sullivan S."/>
            <person name="Sone E.D."/>
            <person name="Koren S."/>
            <person name="Silverstein K.A.T."/>
            <person name="Beckman K.B."/>
            <person name="Gohl D.M."/>
        </authorList>
    </citation>
    <scope>NUCLEOTIDE SEQUENCE</scope>
    <source>
        <strain evidence="1">Duluth1</strain>
        <tissue evidence="1">Whole animal</tissue>
    </source>
</reference>
<accession>A0A9D4RZJ1</accession>
<gene>
    <name evidence="1" type="ORF">DPMN_010962</name>
</gene>
<comment type="caution">
    <text evidence="1">The sequence shown here is derived from an EMBL/GenBank/DDBJ whole genome shotgun (WGS) entry which is preliminary data.</text>
</comment>
<dbReference type="Proteomes" id="UP000828390">
    <property type="component" value="Unassembled WGS sequence"/>
</dbReference>
<evidence type="ECO:0000313" key="1">
    <source>
        <dbReference type="EMBL" id="KAH3886949.1"/>
    </source>
</evidence>
<proteinExistence type="predicted"/>
<name>A0A9D4RZJ1_DREPO</name>
<organism evidence="1 2">
    <name type="scientific">Dreissena polymorpha</name>
    <name type="common">Zebra mussel</name>
    <name type="synonym">Mytilus polymorpha</name>
    <dbReference type="NCBI Taxonomy" id="45954"/>
    <lineage>
        <taxon>Eukaryota</taxon>
        <taxon>Metazoa</taxon>
        <taxon>Spiralia</taxon>
        <taxon>Lophotrochozoa</taxon>
        <taxon>Mollusca</taxon>
        <taxon>Bivalvia</taxon>
        <taxon>Autobranchia</taxon>
        <taxon>Heteroconchia</taxon>
        <taxon>Euheterodonta</taxon>
        <taxon>Imparidentia</taxon>
        <taxon>Neoheterodontei</taxon>
        <taxon>Myida</taxon>
        <taxon>Dreissenoidea</taxon>
        <taxon>Dreissenidae</taxon>
        <taxon>Dreissena</taxon>
    </lineage>
</organism>
<dbReference type="EMBL" id="JAIWYP010000001">
    <property type="protein sequence ID" value="KAH3886949.1"/>
    <property type="molecule type" value="Genomic_DNA"/>
</dbReference>
<sequence>MLLISRHLDPEYSHPAIYPQWPRLWQHIGELLWNMCWKSLLPTENIFTSLSRGQSGF</sequence>
<reference evidence="1" key="2">
    <citation type="submission" date="2020-11" db="EMBL/GenBank/DDBJ databases">
        <authorList>
            <person name="McCartney M.A."/>
            <person name="Auch B."/>
            <person name="Kono T."/>
            <person name="Mallez S."/>
            <person name="Becker A."/>
            <person name="Gohl D.M."/>
            <person name="Silverstein K.A.T."/>
            <person name="Koren S."/>
            <person name="Bechman K.B."/>
            <person name="Herman A."/>
            <person name="Abrahante J.E."/>
            <person name="Garbe J."/>
        </authorList>
    </citation>
    <scope>NUCLEOTIDE SEQUENCE</scope>
    <source>
        <strain evidence="1">Duluth1</strain>
        <tissue evidence="1">Whole animal</tissue>
    </source>
</reference>
<keyword evidence="2" id="KW-1185">Reference proteome</keyword>